<dbReference type="InterPro" id="IPR011008">
    <property type="entry name" value="Dimeric_a/b-barrel"/>
</dbReference>
<dbReference type="GO" id="GO:0020037">
    <property type="term" value="F:heme binding"/>
    <property type="evidence" value="ECO:0007669"/>
    <property type="project" value="InterPro"/>
</dbReference>
<comment type="caution">
    <text evidence="8">The sequence shown here is derived from an EMBL/GenBank/DDBJ whole genome shotgun (WGS) entry which is preliminary data.</text>
</comment>
<evidence type="ECO:0000256" key="5">
    <source>
        <dbReference type="ARBA" id="ARBA00023004"/>
    </source>
</evidence>
<dbReference type="NCBIfam" id="TIGR01413">
    <property type="entry name" value="Dyp_perox_fam"/>
    <property type="match status" value="1"/>
</dbReference>
<evidence type="ECO:0000256" key="2">
    <source>
        <dbReference type="ARBA" id="ARBA00022559"/>
    </source>
</evidence>
<dbReference type="GO" id="GO:0004601">
    <property type="term" value="F:peroxidase activity"/>
    <property type="evidence" value="ECO:0007669"/>
    <property type="project" value="UniProtKB-KW"/>
</dbReference>
<keyword evidence="6" id="KW-1133">Transmembrane helix</keyword>
<dbReference type="PROSITE" id="PS51404">
    <property type="entry name" value="DYP_PEROXIDASE"/>
    <property type="match status" value="1"/>
</dbReference>
<organism evidence="8 9">
    <name type="scientific">Amnimonas aquatica</name>
    <dbReference type="NCBI Taxonomy" id="2094561"/>
    <lineage>
        <taxon>Bacteria</taxon>
        <taxon>Pseudomonadati</taxon>
        <taxon>Pseudomonadota</taxon>
        <taxon>Gammaproteobacteria</taxon>
        <taxon>Moraxellales</taxon>
        <taxon>Moraxellaceae</taxon>
        <taxon>Amnimonas</taxon>
    </lineage>
</organism>
<evidence type="ECO:0000256" key="1">
    <source>
        <dbReference type="ARBA" id="ARBA00001970"/>
    </source>
</evidence>
<dbReference type="Pfam" id="PF20628">
    <property type="entry name" value="Dyp_perox_C"/>
    <property type="match status" value="1"/>
</dbReference>
<dbReference type="AlphaFoldDB" id="A0A2P6ATD1"/>
<proteinExistence type="predicted"/>
<evidence type="ECO:0000259" key="7">
    <source>
        <dbReference type="Pfam" id="PF20628"/>
    </source>
</evidence>
<dbReference type="RefSeq" id="WP_105191690.1">
    <property type="nucleotide sequence ID" value="NZ_PTQZ01000063.1"/>
</dbReference>
<evidence type="ECO:0000256" key="3">
    <source>
        <dbReference type="ARBA" id="ARBA00022723"/>
    </source>
</evidence>
<evidence type="ECO:0000256" key="6">
    <source>
        <dbReference type="SAM" id="Phobius"/>
    </source>
</evidence>
<dbReference type="InterPro" id="IPR048328">
    <property type="entry name" value="Dyp_perox_C"/>
</dbReference>
<dbReference type="OrthoDB" id="3251355at2"/>
<keyword evidence="3" id="KW-0479">Metal-binding</keyword>
<dbReference type="SUPFAM" id="SSF54909">
    <property type="entry name" value="Dimeric alpha+beta barrel"/>
    <property type="match status" value="1"/>
</dbReference>
<name>A0A2P6ATD1_9GAMM</name>
<feature type="domain" description="Dyp-type peroxidase C-terminal" evidence="7">
    <location>
        <begin position="126"/>
        <end position="288"/>
    </location>
</feature>
<accession>A0A2P6ATD1</accession>
<dbReference type="InterPro" id="IPR006314">
    <property type="entry name" value="Dyp_peroxidase"/>
</dbReference>
<keyword evidence="9" id="KW-1185">Reference proteome</keyword>
<evidence type="ECO:0000313" key="9">
    <source>
        <dbReference type="Proteomes" id="UP000243900"/>
    </source>
</evidence>
<keyword evidence="4" id="KW-0560">Oxidoreductase</keyword>
<keyword evidence="6" id="KW-0472">Membrane</keyword>
<dbReference type="Proteomes" id="UP000243900">
    <property type="component" value="Unassembled WGS sequence"/>
</dbReference>
<dbReference type="PANTHER" id="PTHR30521:SF0">
    <property type="entry name" value="DYP-TYPE PEROXIDASE FAMILY PROTEIN"/>
    <property type="match status" value="1"/>
</dbReference>
<keyword evidence="2 8" id="KW-0575">Peroxidase</keyword>
<dbReference type="EMBL" id="PTQZ01000063">
    <property type="protein sequence ID" value="PQA46974.1"/>
    <property type="molecule type" value="Genomic_DNA"/>
</dbReference>
<keyword evidence="6" id="KW-0812">Transmembrane</keyword>
<reference evidence="9" key="1">
    <citation type="submission" date="2018-02" db="EMBL/GenBank/DDBJ databases">
        <title>Genome sequencing of Solimonas sp. HR-BB.</title>
        <authorList>
            <person name="Lee Y."/>
            <person name="Jeon C.O."/>
        </authorList>
    </citation>
    <scope>NUCLEOTIDE SEQUENCE [LARGE SCALE GENOMIC DNA]</scope>
    <source>
        <strain evidence="9">HR-E</strain>
    </source>
</reference>
<dbReference type="PANTHER" id="PTHR30521">
    <property type="entry name" value="DEFERROCHELATASE/PEROXIDASE"/>
    <property type="match status" value="1"/>
</dbReference>
<sequence>MTTPQPGILAALPAQARFISFQLGGDTGRLADALRDLRDEVDGLATVAGFGQPLFEALGRVLPGLTPGPVVPGSLVEIPAQPFALWLWLRGSDRGELMQRERRLTQLLAPALVRQNSVDAFKHDTGRDLTGYEDGTENPQDDAAMAAAIVSAEAAAAAGDPHLAGSSYVAVQQWLHDMDAFDAMGGEAQDHAIGRRRSDNEELDDAPETAHVKRTAQEDFEPEAFVLRRSMPWIAGHHVGFYFVAFGCSLYAFEAQLRRMSGAEDGLVDGLFRFTRPINGAYAWCPGLADDGRLDLAPLGL</sequence>
<evidence type="ECO:0000256" key="4">
    <source>
        <dbReference type="ARBA" id="ARBA00023002"/>
    </source>
</evidence>
<comment type="cofactor">
    <cofactor evidence="1">
        <name>heme b</name>
        <dbReference type="ChEBI" id="CHEBI:60344"/>
    </cofactor>
</comment>
<dbReference type="GO" id="GO:0005829">
    <property type="term" value="C:cytosol"/>
    <property type="evidence" value="ECO:0007669"/>
    <property type="project" value="TreeGrafter"/>
</dbReference>
<dbReference type="GO" id="GO:0046872">
    <property type="term" value="F:metal ion binding"/>
    <property type="evidence" value="ECO:0007669"/>
    <property type="project" value="UniProtKB-KW"/>
</dbReference>
<evidence type="ECO:0000313" key="8">
    <source>
        <dbReference type="EMBL" id="PQA46974.1"/>
    </source>
</evidence>
<feature type="transmembrane region" description="Helical" evidence="6">
    <location>
        <begin position="233"/>
        <end position="253"/>
    </location>
</feature>
<gene>
    <name evidence="8" type="ORF">C5O18_04060</name>
</gene>
<protein>
    <submittedName>
        <fullName evidence="8">Peroxidase</fullName>
    </submittedName>
</protein>
<keyword evidence="5" id="KW-0408">Iron</keyword>